<keyword evidence="2" id="KW-1133">Transmembrane helix</keyword>
<feature type="compositionally biased region" description="Polar residues" evidence="1">
    <location>
        <begin position="1"/>
        <end position="22"/>
    </location>
</feature>
<evidence type="ECO:0000256" key="2">
    <source>
        <dbReference type="SAM" id="Phobius"/>
    </source>
</evidence>
<proteinExistence type="predicted"/>
<feature type="transmembrane region" description="Helical" evidence="2">
    <location>
        <begin position="108"/>
        <end position="125"/>
    </location>
</feature>
<accession>A0A6C0BJZ3</accession>
<sequence length="129" mass="14766">MSTVTPSNDFVDTQPEVQSSRIMSPPELTEQETKAMEEQQRRLKYFSDTTNAELQQQQEQEIFYNLSLATILKKLSTTIISIINDLLAMTSQTTASDMVYIFVREDRLIYLGLLFVMIALAVYIIDITS</sequence>
<keyword evidence="2" id="KW-0472">Membrane</keyword>
<organism evidence="3">
    <name type="scientific">viral metagenome</name>
    <dbReference type="NCBI Taxonomy" id="1070528"/>
    <lineage>
        <taxon>unclassified sequences</taxon>
        <taxon>metagenomes</taxon>
        <taxon>organismal metagenomes</taxon>
    </lineage>
</organism>
<evidence type="ECO:0000313" key="3">
    <source>
        <dbReference type="EMBL" id="QHS92687.1"/>
    </source>
</evidence>
<feature type="region of interest" description="Disordered" evidence="1">
    <location>
        <begin position="1"/>
        <end position="34"/>
    </location>
</feature>
<dbReference type="EMBL" id="MN739186">
    <property type="protein sequence ID" value="QHS92687.1"/>
    <property type="molecule type" value="Genomic_DNA"/>
</dbReference>
<reference evidence="3" key="1">
    <citation type="journal article" date="2020" name="Nature">
        <title>Giant virus diversity and host interactions through global metagenomics.</title>
        <authorList>
            <person name="Schulz F."/>
            <person name="Roux S."/>
            <person name="Paez-Espino D."/>
            <person name="Jungbluth S."/>
            <person name="Walsh D.A."/>
            <person name="Denef V.J."/>
            <person name="McMahon K.D."/>
            <person name="Konstantinidis K.T."/>
            <person name="Eloe-Fadrosh E.A."/>
            <person name="Kyrpides N.C."/>
            <person name="Woyke T."/>
        </authorList>
    </citation>
    <scope>NUCLEOTIDE SEQUENCE</scope>
    <source>
        <strain evidence="3">GVMAG-M-3300014204-73</strain>
    </source>
</reference>
<name>A0A6C0BJZ3_9ZZZZ</name>
<evidence type="ECO:0000256" key="1">
    <source>
        <dbReference type="SAM" id="MobiDB-lite"/>
    </source>
</evidence>
<keyword evidence="2" id="KW-0812">Transmembrane</keyword>
<dbReference type="AlphaFoldDB" id="A0A6C0BJZ3"/>
<protein>
    <submittedName>
        <fullName evidence="3">Uncharacterized protein</fullName>
    </submittedName>
</protein>